<organism evidence="12 13">
    <name type="scientific">Prymnesium parvum</name>
    <name type="common">Toxic golden alga</name>
    <dbReference type="NCBI Taxonomy" id="97485"/>
    <lineage>
        <taxon>Eukaryota</taxon>
        <taxon>Haptista</taxon>
        <taxon>Haptophyta</taxon>
        <taxon>Prymnesiophyceae</taxon>
        <taxon>Prymnesiales</taxon>
        <taxon>Prymnesiaceae</taxon>
        <taxon>Prymnesium</taxon>
    </lineage>
</organism>
<dbReference type="InterPro" id="IPR019734">
    <property type="entry name" value="TPR_rpt"/>
</dbReference>
<dbReference type="Gene3D" id="1.25.40.10">
    <property type="entry name" value="Tetratricopeptide repeat domain"/>
    <property type="match status" value="1"/>
</dbReference>
<dbReference type="Proteomes" id="UP001515480">
    <property type="component" value="Unassembled WGS sequence"/>
</dbReference>
<protein>
    <recommendedName>
        <fullName evidence="11">Kinesin motor domain-containing protein</fullName>
    </recommendedName>
</protein>
<sequence>MYPSRLEGVPPSLCPSRMEAAPARTPARTPHRLQRIRELPGRHACTSDACSPPHLLRELRSFSRVVVPRPMQVVIRCPPVNDKPAPTAVAVQSNVAERRVWVQRGSGAQKQIIFSSTFDGVLSSEASPSEVYEKVAEPAVAAAVTGKLGCVLCIGPASAAKEQSVFGEADDPSTGLVASSLREITRLASGQQLTISVIQVYFEIVSDLLHPDAAEPTEGDGIGGAEAHSFTEEAAGLRLLSQAIAARQACAQPDCAHTLVQLTLPNGGKLLLVDCARWDQLSVLDGTCCNKSTASLAKALARPLTRAPSTDLAIVPRLLRSVLDGQSRAQLFVCISDNSTSSTTDLLRLAQQASKSVKPKKGKDTDLVARQQATVELLQSKIVEEQSRGTPSVDEIEQTLIAAAGSDSSLDQMMRSAQEERVQLEKMLEAMRDESSRADHAEADEALQKTWAAEEAKLRSELTAQNEEAEKLIAALDAAGALKSADDLPPSPQKSSSSKTRKELELQVERYEQAVHSAWEDIQRAQQQASETKERFERLQLTHQHSAADREEMESTLLDVAADLENLARNYRQHGSPAMAVPLYVSALAIFEKTLGAEHPQVASNLVNLGNAFCDQQKHIEAVPVYLRALAIDEKALGHDHPEVAMDLSNLGIAYRALGRADIANGLFERAYKLMLNAVGPDDPKTKAIERNLV</sequence>
<dbReference type="GO" id="GO:0005524">
    <property type="term" value="F:ATP binding"/>
    <property type="evidence" value="ECO:0007669"/>
    <property type="project" value="InterPro"/>
</dbReference>
<dbReference type="GO" id="GO:0005871">
    <property type="term" value="C:kinesin complex"/>
    <property type="evidence" value="ECO:0007669"/>
    <property type="project" value="InterPro"/>
</dbReference>
<dbReference type="Pfam" id="PF00225">
    <property type="entry name" value="Kinesin"/>
    <property type="match status" value="1"/>
</dbReference>
<dbReference type="GO" id="GO:0007018">
    <property type="term" value="P:microtubule-based movement"/>
    <property type="evidence" value="ECO:0007669"/>
    <property type="project" value="InterPro"/>
</dbReference>
<dbReference type="GO" id="GO:0019894">
    <property type="term" value="F:kinesin binding"/>
    <property type="evidence" value="ECO:0007669"/>
    <property type="project" value="TreeGrafter"/>
</dbReference>
<comment type="subcellular location">
    <subcellularLocation>
        <location evidence="1">Cytoplasm</location>
        <location evidence="1">Cytoskeleton</location>
    </subcellularLocation>
</comment>
<keyword evidence="4" id="KW-0493">Microtubule</keyword>
<evidence type="ECO:0000256" key="2">
    <source>
        <dbReference type="ARBA" id="ARBA00009622"/>
    </source>
</evidence>
<keyword evidence="6" id="KW-0802">TPR repeat</keyword>
<dbReference type="Gene3D" id="3.40.850.10">
    <property type="entry name" value="Kinesin motor domain"/>
    <property type="match status" value="1"/>
</dbReference>
<dbReference type="InterPro" id="IPR036961">
    <property type="entry name" value="Kinesin_motor_dom_sf"/>
</dbReference>
<dbReference type="GO" id="GO:0008017">
    <property type="term" value="F:microtubule binding"/>
    <property type="evidence" value="ECO:0007669"/>
    <property type="project" value="InterPro"/>
</dbReference>
<evidence type="ECO:0000256" key="1">
    <source>
        <dbReference type="ARBA" id="ARBA00004245"/>
    </source>
</evidence>
<dbReference type="AlphaFoldDB" id="A0AB34K0Y3"/>
<evidence type="ECO:0000313" key="12">
    <source>
        <dbReference type="EMBL" id="KAL1526570.1"/>
    </source>
</evidence>
<dbReference type="InterPro" id="IPR002151">
    <property type="entry name" value="Kinesin_light"/>
</dbReference>
<evidence type="ECO:0000256" key="8">
    <source>
        <dbReference type="ARBA" id="ARBA00023175"/>
    </source>
</evidence>
<dbReference type="EMBL" id="JBGBPQ010000003">
    <property type="protein sequence ID" value="KAL1526570.1"/>
    <property type="molecule type" value="Genomic_DNA"/>
</dbReference>
<evidence type="ECO:0000256" key="6">
    <source>
        <dbReference type="ARBA" id="ARBA00022803"/>
    </source>
</evidence>
<feature type="region of interest" description="Disordered" evidence="10">
    <location>
        <begin position="1"/>
        <end position="29"/>
    </location>
</feature>
<dbReference type="Pfam" id="PF13424">
    <property type="entry name" value="TPR_12"/>
    <property type="match status" value="1"/>
</dbReference>
<dbReference type="Pfam" id="PF13374">
    <property type="entry name" value="TPR_10"/>
    <property type="match status" value="1"/>
</dbReference>
<dbReference type="SMART" id="SM00028">
    <property type="entry name" value="TPR"/>
    <property type="match status" value="3"/>
</dbReference>
<evidence type="ECO:0000256" key="7">
    <source>
        <dbReference type="ARBA" id="ARBA00023054"/>
    </source>
</evidence>
<evidence type="ECO:0000256" key="4">
    <source>
        <dbReference type="ARBA" id="ARBA00022701"/>
    </source>
</evidence>
<comment type="similarity">
    <text evidence="2">Belongs to the kinesin light chain family.</text>
</comment>
<comment type="caution">
    <text evidence="12">The sequence shown here is derived from an EMBL/GenBank/DDBJ whole genome shotgun (WGS) entry which is preliminary data.</text>
</comment>
<dbReference type="GO" id="GO:0005737">
    <property type="term" value="C:cytoplasm"/>
    <property type="evidence" value="ECO:0007669"/>
    <property type="project" value="TreeGrafter"/>
</dbReference>
<evidence type="ECO:0000256" key="3">
    <source>
        <dbReference type="ARBA" id="ARBA00022490"/>
    </source>
</evidence>
<evidence type="ECO:0000256" key="5">
    <source>
        <dbReference type="ARBA" id="ARBA00022737"/>
    </source>
</evidence>
<reference evidence="12 13" key="1">
    <citation type="journal article" date="2024" name="Science">
        <title>Giant polyketide synthase enzymes in the biosynthesis of giant marine polyether toxins.</title>
        <authorList>
            <person name="Fallon T.R."/>
            <person name="Shende V.V."/>
            <person name="Wierzbicki I.H."/>
            <person name="Pendleton A.L."/>
            <person name="Watervoot N.F."/>
            <person name="Auber R.P."/>
            <person name="Gonzalez D.J."/>
            <person name="Wisecaver J.H."/>
            <person name="Moore B.S."/>
        </authorList>
    </citation>
    <scope>NUCLEOTIDE SEQUENCE [LARGE SCALE GENOMIC DNA]</scope>
    <source>
        <strain evidence="12 13">12B1</strain>
    </source>
</reference>
<proteinExistence type="inferred from homology"/>
<dbReference type="InterPro" id="IPR027417">
    <property type="entry name" value="P-loop_NTPase"/>
</dbReference>
<dbReference type="SUPFAM" id="SSF52540">
    <property type="entry name" value="P-loop containing nucleoside triphosphate hydrolases"/>
    <property type="match status" value="1"/>
</dbReference>
<keyword evidence="7" id="KW-0175">Coiled coil</keyword>
<keyword evidence="3" id="KW-0963">Cytoplasm</keyword>
<feature type="region of interest" description="Disordered" evidence="10">
    <location>
        <begin position="483"/>
        <end position="504"/>
    </location>
</feature>
<evidence type="ECO:0000313" key="13">
    <source>
        <dbReference type="Proteomes" id="UP001515480"/>
    </source>
</evidence>
<keyword evidence="8" id="KW-0505">Motor protein</keyword>
<dbReference type="PANTHER" id="PTHR45783">
    <property type="entry name" value="KINESIN LIGHT CHAIN"/>
    <property type="match status" value="1"/>
</dbReference>
<evidence type="ECO:0000259" key="11">
    <source>
        <dbReference type="SMART" id="SM00129"/>
    </source>
</evidence>
<dbReference type="SMART" id="SM00129">
    <property type="entry name" value="KISc"/>
    <property type="match status" value="1"/>
</dbReference>
<keyword evidence="13" id="KW-1185">Reference proteome</keyword>
<dbReference type="SUPFAM" id="SSF48452">
    <property type="entry name" value="TPR-like"/>
    <property type="match status" value="1"/>
</dbReference>
<dbReference type="InterPro" id="IPR011990">
    <property type="entry name" value="TPR-like_helical_dom_sf"/>
</dbReference>
<dbReference type="GO" id="GO:0005874">
    <property type="term" value="C:microtubule"/>
    <property type="evidence" value="ECO:0007669"/>
    <property type="project" value="UniProtKB-KW"/>
</dbReference>
<keyword evidence="9" id="KW-0206">Cytoskeleton</keyword>
<feature type="domain" description="Kinesin motor" evidence="11">
    <location>
        <begin position="68"/>
        <end position="363"/>
    </location>
</feature>
<accession>A0AB34K0Y3</accession>
<dbReference type="InterPro" id="IPR001752">
    <property type="entry name" value="Kinesin_motor_dom"/>
</dbReference>
<dbReference type="PANTHER" id="PTHR45783:SF3">
    <property type="entry name" value="KINESIN LIGHT CHAIN"/>
    <property type="match status" value="1"/>
</dbReference>
<keyword evidence="5" id="KW-0677">Repeat</keyword>
<gene>
    <name evidence="12" type="ORF">AB1Y20_015278</name>
</gene>
<dbReference type="GO" id="GO:0003777">
    <property type="term" value="F:microtubule motor activity"/>
    <property type="evidence" value="ECO:0007669"/>
    <property type="project" value="InterPro"/>
</dbReference>
<evidence type="ECO:0000256" key="9">
    <source>
        <dbReference type="ARBA" id="ARBA00023212"/>
    </source>
</evidence>
<name>A0AB34K0Y3_PRYPA</name>
<evidence type="ECO:0000256" key="10">
    <source>
        <dbReference type="SAM" id="MobiDB-lite"/>
    </source>
</evidence>